<dbReference type="Proteomes" id="UP000694251">
    <property type="component" value="Chromosome 12"/>
</dbReference>
<dbReference type="SMART" id="SM01271">
    <property type="entry name" value="LSM14"/>
    <property type="match status" value="1"/>
</dbReference>
<name>A0A8T1YM19_ARASU</name>
<dbReference type="GO" id="GO:0003729">
    <property type="term" value="F:mRNA binding"/>
    <property type="evidence" value="ECO:0007669"/>
    <property type="project" value="TreeGrafter"/>
</dbReference>
<accession>A0A8T1YM19</accession>
<organism evidence="2 3">
    <name type="scientific">Arabidopsis suecica</name>
    <name type="common">Swedish thale-cress</name>
    <name type="synonym">Cardaminopsis suecica</name>
    <dbReference type="NCBI Taxonomy" id="45249"/>
    <lineage>
        <taxon>Eukaryota</taxon>
        <taxon>Viridiplantae</taxon>
        <taxon>Streptophyta</taxon>
        <taxon>Embryophyta</taxon>
        <taxon>Tracheophyta</taxon>
        <taxon>Spermatophyta</taxon>
        <taxon>Magnoliopsida</taxon>
        <taxon>eudicotyledons</taxon>
        <taxon>Gunneridae</taxon>
        <taxon>Pentapetalae</taxon>
        <taxon>rosids</taxon>
        <taxon>malvids</taxon>
        <taxon>Brassicales</taxon>
        <taxon>Brassicaceae</taxon>
        <taxon>Camelineae</taxon>
        <taxon>Arabidopsis</taxon>
    </lineage>
</organism>
<dbReference type="PANTHER" id="PTHR13586">
    <property type="entry name" value="SCD6 PROTEIN-RELATED"/>
    <property type="match status" value="1"/>
</dbReference>
<evidence type="ECO:0000259" key="1">
    <source>
        <dbReference type="SMART" id="SM01271"/>
    </source>
</evidence>
<dbReference type="AlphaFoldDB" id="A0A8T1YM19"/>
<feature type="domain" description="Lsm14-like N-terminal" evidence="1">
    <location>
        <begin position="20"/>
        <end position="113"/>
    </location>
</feature>
<dbReference type="PANTHER" id="PTHR13586:SF23">
    <property type="entry name" value="DECAPPING 5-LIKE PROTEIN-RELATED"/>
    <property type="match status" value="1"/>
</dbReference>
<dbReference type="EMBL" id="JAEFBJ010000012">
    <property type="protein sequence ID" value="KAG7546925.1"/>
    <property type="molecule type" value="Genomic_DNA"/>
</dbReference>
<dbReference type="CDD" id="cd01736">
    <property type="entry name" value="LSm14_N"/>
    <property type="match status" value="1"/>
</dbReference>
<dbReference type="OrthoDB" id="21539at2759"/>
<dbReference type="GO" id="GO:0000932">
    <property type="term" value="C:P-body"/>
    <property type="evidence" value="ECO:0007669"/>
    <property type="project" value="TreeGrafter"/>
</dbReference>
<comment type="caution">
    <text evidence="2">The sequence shown here is derived from an EMBL/GenBank/DDBJ whole genome shotgun (WGS) entry which is preliminary data.</text>
</comment>
<dbReference type="GO" id="GO:0034063">
    <property type="term" value="P:stress granule assembly"/>
    <property type="evidence" value="ECO:0007669"/>
    <property type="project" value="TreeGrafter"/>
</dbReference>
<evidence type="ECO:0000313" key="2">
    <source>
        <dbReference type="EMBL" id="KAG7546925.1"/>
    </source>
</evidence>
<proteinExistence type="predicted"/>
<keyword evidence="3" id="KW-1185">Reference proteome</keyword>
<dbReference type="GO" id="GO:0033962">
    <property type="term" value="P:P-body assembly"/>
    <property type="evidence" value="ECO:0007669"/>
    <property type="project" value="TreeGrafter"/>
</dbReference>
<reference evidence="2 3" key="1">
    <citation type="submission" date="2020-12" db="EMBL/GenBank/DDBJ databases">
        <title>Concerted genomic and epigenomic changes stabilize Arabidopsis allopolyploids.</title>
        <authorList>
            <person name="Chen Z."/>
        </authorList>
    </citation>
    <scope>NUCLEOTIDE SEQUENCE [LARGE SCALE GENOMIC DNA]</scope>
    <source>
        <strain evidence="2">As9502</strain>
        <tissue evidence="2">Leaf</tissue>
    </source>
</reference>
<sequence length="374" mass="41642">METVSSQYLSPWSPASTPPQTPVEAYIGSFVTMISNNNLRYEGIVCFLNIQDSILGLQNVICYGTEGRNTNGLQVPPYNKVYEYILFNGNNFKEIIVKPPSCGYCLARGSTCSKACLATKPPLPIIVSPNNRSSAKILQQLPLISNENLIIPQAMTESNAFSVNGSVNDRFHHIASQQQYPGSYFYDPYVYQSLPYVGLNQAPINAASLSNLPESSTSEMTSAASKSLFTTFLPAPVSMPRNSGGCDFEAMTKNSIPYNIWSLSIYKEVEKIWGPPKNKEEEIIWGFFKNKEEQDIWGPLKNKEEESAKPAYNIDGSSYMISRNPFEPIGRPCNPLGPIARPVKHTEVFGNYLQRGLQLQSPLSNFRSGYYMPC</sequence>
<evidence type="ECO:0000313" key="3">
    <source>
        <dbReference type="Proteomes" id="UP000694251"/>
    </source>
</evidence>
<protein>
    <submittedName>
        <fullName evidence="2">LSM domain superfamily</fullName>
    </submittedName>
</protein>
<gene>
    <name evidence="2" type="ORF">ISN44_As12g022250</name>
</gene>
<dbReference type="Pfam" id="PF12701">
    <property type="entry name" value="LSM14"/>
    <property type="match status" value="1"/>
</dbReference>
<dbReference type="InterPro" id="IPR025609">
    <property type="entry name" value="Lsm14-like_N"/>
</dbReference>